<evidence type="ECO:0000256" key="2">
    <source>
        <dbReference type="ARBA" id="ARBA00023002"/>
    </source>
</evidence>
<name>A0A0A1DVI2_NOCSI</name>
<dbReference type="SUPFAM" id="SSF54665">
    <property type="entry name" value="CO dehydrogenase molybdoprotein N-domain-like"/>
    <property type="match status" value="1"/>
</dbReference>
<dbReference type="eggNOG" id="COG1529">
    <property type="taxonomic scope" value="Bacteria"/>
</dbReference>
<dbReference type="KEGG" id="psim:KR76_26615"/>
<dbReference type="AlphaFoldDB" id="A0A0A1DVI2"/>
<reference evidence="3 4" key="1">
    <citation type="journal article" date="2015" name="Genome Announc.">
        <title>Complete Genome Sequence of Steroid-Transforming Nocardioides simplex VKM Ac-2033D.</title>
        <authorList>
            <person name="Shtratnikova V.Y."/>
            <person name="Schelkunov M.I."/>
            <person name="Pekov Y.A."/>
            <person name="Fokina V.V."/>
            <person name="Logacheva M.D."/>
            <person name="Sokolov S.L."/>
            <person name="Bragin E.Y."/>
            <person name="Ashapkin V.V."/>
            <person name="Donova M.V."/>
        </authorList>
    </citation>
    <scope>NUCLEOTIDE SEQUENCE [LARGE SCALE GENOMIC DNA]</scope>
    <source>
        <strain evidence="3 4">VKM Ac-2033D</strain>
    </source>
</reference>
<dbReference type="InterPro" id="IPR016208">
    <property type="entry name" value="Ald_Oxase/xanthine_DH-like"/>
</dbReference>
<keyword evidence="1" id="KW-0500">Molybdenum</keyword>
<dbReference type="Gene3D" id="3.30.365.10">
    <property type="entry name" value="Aldehyde oxidase/xanthine dehydrogenase, molybdopterin binding domain"/>
    <property type="match status" value="4"/>
</dbReference>
<dbReference type="InterPro" id="IPR000674">
    <property type="entry name" value="Ald_Oxase/Xan_DH_a/b"/>
</dbReference>
<gene>
    <name evidence="3" type="ORF">KR76_26615</name>
</gene>
<dbReference type="GO" id="GO:0005506">
    <property type="term" value="F:iron ion binding"/>
    <property type="evidence" value="ECO:0007669"/>
    <property type="project" value="InterPro"/>
</dbReference>
<proteinExistence type="predicted"/>
<dbReference type="Pfam" id="PF02738">
    <property type="entry name" value="MoCoBD_1"/>
    <property type="match status" value="1"/>
</dbReference>
<evidence type="ECO:0000256" key="1">
    <source>
        <dbReference type="ARBA" id="ARBA00022505"/>
    </source>
</evidence>
<evidence type="ECO:0000313" key="4">
    <source>
        <dbReference type="Proteomes" id="UP000030300"/>
    </source>
</evidence>
<dbReference type="Pfam" id="PF20256">
    <property type="entry name" value="MoCoBD_2"/>
    <property type="match status" value="1"/>
</dbReference>
<dbReference type="PANTHER" id="PTHR11908">
    <property type="entry name" value="XANTHINE DEHYDROGENASE"/>
    <property type="match status" value="1"/>
</dbReference>
<dbReference type="HOGENOM" id="CLU_001681_2_0_11"/>
<keyword evidence="2 3" id="KW-0560">Oxidoreductase</keyword>
<sequence length="811" mass="87491">MARPKAEQPEQSAPPMVHTGARVRRNEDPRLLRGRGRYVDDIPLEGCVHGAFLRSTVARGRIVALDTTEAEQLPGVLAVYTCENIGGLDREMPLLIPHPCISHGRTQRPLARDDVYYVGQAIAFVVAVDRYVAEDAVSRISVDIEPLPVEVDMERAVDDGAPLVHPDVPGNIAAALVQNCGDADAAFARAEHRTKIRVQVDRSTGAPMECLATAARWDPVSGELVVWDGTQAPIGLRGALASLFELDEDKVRVIAPDVGGGFGPKIHFPYANEVLVPLAAMELGRPVKYIEDRSENFVHMSHERTQIHEIELAATKDGEVIGLRDVFLHDTGAFIPYGIAVAQVASTAIAGPYRIPNIEVEFRCVYTPTVPVTPYRGCGRPQANFALERAMDQLAEELGLDRFEIRRRNLIADDEFPYKREGLIFADGLPVTYDSGQYGAALALLEEELDLPAFRAEQEQARAEGRWLGLGLSFYVEGTGLGPYEGGRVRIHPITGKVYVNTGLTTQGQGHATSMAQLVADQLGVAVDDVIVVEGDTGVFDWGVATFASRAMVVSGSAIHKAAVKARERVLEIAANMLEVDQADIVLENGAATVRGTGTSVPLAAIATVSNPLRYAFNDAAQIATQFAPANKGDGPPLPEESRPGIQTEEYYSPPHATWAYGVHAAIVEVDPVSYDLQVKRYVIVHDCGKMINPMIVEGQIAGGVASGMGGAFYEKLEYEANGNLRNASFMEFLMPYATEVPHMEMHHLETPTPLNPIGAKGAGEAGTIPVAAVIASGIQDALAPEGIGPLWHVPLNPSVLHDAVREARSR</sequence>
<dbReference type="EC" id="1.2.99.2" evidence="3"/>
<dbReference type="EMBL" id="CP009896">
    <property type="protein sequence ID" value="AIY19450.2"/>
    <property type="molecule type" value="Genomic_DNA"/>
</dbReference>
<dbReference type="SUPFAM" id="SSF56003">
    <property type="entry name" value="Molybdenum cofactor-binding domain"/>
    <property type="match status" value="1"/>
</dbReference>
<dbReference type="Gene3D" id="3.90.1170.50">
    <property type="entry name" value="Aldehyde oxidase/xanthine dehydrogenase, a/b hammerhead"/>
    <property type="match status" value="1"/>
</dbReference>
<evidence type="ECO:0000313" key="3">
    <source>
        <dbReference type="EMBL" id="AIY19450.2"/>
    </source>
</evidence>
<keyword evidence="4" id="KW-1185">Reference proteome</keyword>
<dbReference type="InterPro" id="IPR046867">
    <property type="entry name" value="AldOxase/xan_DH_MoCoBD2"/>
</dbReference>
<dbReference type="Pfam" id="PF01315">
    <property type="entry name" value="Ald_Xan_dh_C"/>
    <property type="match status" value="1"/>
</dbReference>
<dbReference type="GO" id="GO:0016491">
    <property type="term" value="F:oxidoreductase activity"/>
    <property type="evidence" value="ECO:0007669"/>
    <property type="project" value="UniProtKB-KW"/>
</dbReference>
<protein>
    <submittedName>
        <fullName evidence="3">Carbon monoxide dehydrogenase large chain</fullName>
        <ecNumber evidence="3">1.2.99.2</ecNumber>
    </submittedName>
</protein>
<dbReference type="GeneID" id="96612315"/>
<dbReference type="InterPro" id="IPR037165">
    <property type="entry name" value="AldOxase/xan_DH_Mopterin-bd_sf"/>
</dbReference>
<accession>A0A0A1DVI2</accession>
<dbReference type="PANTHER" id="PTHR11908:SF132">
    <property type="entry name" value="ALDEHYDE OXIDASE 1-RELATED"/>
    <property type="match status" value="1"/>
</dbReference>
<dbReference type="InterPro" id="IPR008274">
    <property type="entry name" value="AldOxase/xan_DH_MoCoBD1"/>
</dbReference>
<dbReference type="RefSeq" id="WP_235319081.1">
    <property type="nucleotide sequence ID" value="NZ_BJMC01000020.1"/>
</dbReference>
<dbReference type="Proteomes" id="UP000030300">
    <property type="component" value="Chromosome"/>
</dbReference>
<organism evidence="3 4">
    <name type="scientific">Nocardioides simplex</name>
    <name type="common">Arthrobacter simplex</name>
    <dbReference type="NCBI Taxonomy" id="2045"/>
    <lineage>
        <taxon>Bacteria</taxon>
        <taxon>Bacillati</taxon>
        <taxon>Actinomycetota</taxon>
        <taxon>Actinomycetes</taxon>
        <taxon>Propionibacteriales</taxon>
        <taxon>Nocardioidaceae</taxon>
        <taxon>Pimelobacter</taxon>
    </lineage>
</organism>
<dbReference type="SMART" id="SM01008">
    <property type="entry name" value="Ald_Xan_dh_C"/>
    <property type="match status" value="1"/>
</dbReference>
<dbReference type="STRING" id="2045.KR76_26615"/>
<dbReference type="NCBIfam" id="NF040766">
    <property type="entry name" value="CODH_aero_grp5"/>
    <property type="match status" value="1"/>
</dbReference>
<dbReference type="InterPro" id="IPR036856">
    <property type="entry name" value="Ald_Oxase/Xan_DH_a/b_sf"/>
</dbReference>